<dbReference type="SUPFAM" id="SSF53955">
    <property type="entry name" value="Lysozyme-like"/>
    <property type="match status" value="1"/>
</dbReference>
<evidence type="ECO:0000256" key="2">
    <source>
        <dbReference type="ARBA" id="ARBA00009387"/>
    </source>
</evidence>
<dbReference type="EMBL" id="JAXCLW010000004">
    <property type="protein sequence ID" value="MDY0884135.1"/>
    <property type="molecule type" value="Genomic_DNA"/>
</dbReference>
<evidence type="ECO:0000256" key="3">
    <source>
        <dbReference type="ARBA" id="ARBA00022729"/>
    </source>
</evidence>
<dbReference type="Gene3D" id="1.10.530.10">
    <property type="match status" value="1"/>
</dbReference>
<feature type="domain" description="Transglycosylase SLT" evidence="5">
    <location>
        <begin position="519"/>
        <end position="619"/>
    </location>
</feature>
<dbReference type="InterPro" id="IPR023346">
    <property type="entry name" value="Lysozyme-like_dom_sf"/>
</dbReference>
<reference evidence="6 7" key="1">
    <citation type="journal article" date="2016" name="Antonie Van Leeuwenhoek">
        <title>Dongia soli sp. nov., isolated from soil from Dokdo, Korea.</title>
        <authorList>
            <person name="Kim D.U."/>
            <person name="Lee H."/>
            <person name="Kim H."/>
            <person name="Kim S.G."/>
            <person name="Ka J.O."/>
        </authorList>
    </citation>
    <scope>NUCLEOTIDE SEQUENCE [LARGE SCALE GENOMIC DNA]</scope>
    <source>
        <strain evidence="6 7">D78</strain>
    </source>
</reference>
<protein>
    <submittedName>
        <fullName evidence="6">Lytic transglycosylase domain-containing protein</fullName>
    </submittedName>
</protein>
<comment type="caution">
    <text evidence="6">The sequence shown here is derived from an EMBL/GenBank/DDBJ whole genome shotgun (WGS) entry which is preliminary data.</text>
</comment>
<dbReference type="PANTHER" id="PTHR37423:SF2">
    <property type="entry name" value="MEMBRANE-BOUND LYTIC MUREIN TRANSGLYCOSYLASE C"/>
    <property type="match status" value="1"/>
</dbReference>
<comment type="similarity">
    <text evidence="2">Belongs to the virb1 family.</text>
</comment>
<organism evidence="6 7">
    <name type="scientific">Dongia soli</name>
    <dbReference type="NCBI Taxonomy" id="600628"/>
    <lineage>
        <taxon>Bacteria</taxon>
        <taxon>Pseudomonadati</taxon>
        <taxon>Pseudomonadota</taxon>
        <taxon>Alphaproteobacteria</taxon>
        <taxon>Rhodospirillales</taxon>
        <taxon>Dongiaceae</taxon>
        <taxon>Dongia</taxon>
    </lineage>
</organism>
<feature type="chain" id="PRO_5046708331" evidence="4">
    <location>
        <begin position="32"/>
        <end position="679"/>
    </location>
</feature>
<dbReference type="InterPro" id="IPR008939">
    <property type="entry name" value="Lytic_TGlycosylase_superhlx_U"/>
</dbReference>
<dbReference type="SUPFAM" id="SSF48435">
    <property type="entry name" value="Bacterial muramidases"/>
    <property type="match status" value="1"/>
</dbReference>
<dbReference type="PANTHER" id="PTHR37423">
    <property type="entry name" value="SOLUBLE LYTIC MUREIN TRANSGLYCOSYLASE-RELATED"/>
    <property type="match status" value="1"/>
</dbReference>
<sequence length="679" mass="75130">MRRVLALCLVVLAGLPAGIVFTSIHPHSAFAQSTTPVTAPQTTSAPATLSAKDKAIYRQAFAAIDNDRWKEARRLADSAQNPLPAKIIQWLDLIRPGPGRDFAEMTAFLSANPEWPLRETLFSQAERSMPADLPPQQTIAWFGSRDPNTVAGTIKLAGALLSLKQTDRATSLVRDGWIDLDFSKDDETAFLQRFGQLLSVREHEARLDRLIWDDARDQIGRMLSRVDAGHKALALARLALLDQAPNASSLLAQVPQSLRKDAGLIYAQARWLRLKGDVEKAAALLDPAPKHVLRPAKMWMEYKRGARTSLDKGDISVAYRLAASHGATSGEAFVEGEWLAGWISLRFLDDPATATKHFTGLYAGAKSAISQASAAYWAGRAAEQSGNKVKAQKWYRTAAKSATTFYGLLAAYRLHDKQIMRLHNTQKPDGAAKSAFDRRELTKAVRLLSLLGEEDRTRPFILKLREMATKPSDYYLTAQLATEVNRDDLAVSVAKQARTAGVEMVQYLYPMPVVPKGSNPEPALVLAIIRQESAFLDSAVSPAGAMGLMQLMPSTAKGMAKELGVKKHADKMLTNDPQYNIKLGSAYLSKLIDRFNGSYILAAAGYNAGPSRARDWTYTYGDPREPGTDVIDWIESIPFDETRNYVQRVMENLEIYRARLNKGVIKLTLEEDLRRRNPQ</sequence>
<evidence type="ECO:0000313" key="6">
    <source>
        <dbReference type="EMBL" id="MDY0884135.1"/>
    </source>
</evidence>
<dbReference type="Proteomes" id="UP001279642">
    <property type="component" value="Unassembled WGS sequence"/>
</dbReference>
<dbReference type="InterPro" id="IPR008258">
    <property type="entry name" value="Transglycosylase_SLT_dom_1"/>
</dbReference>
<gene>
    <name evidence="6" type="ORF">SMD27_14915</name>
</gene>
<dbReference type="CDD" id="cd13401">
    <property type="entry name" value="Slt70-like"/>
    <property type="match status" value="1"/>
</dbReference>
<evidence type="ECO:0000259" key="5">
    <source>
        <dbReference type="Pfam" id="PF01464"/>
    </source>
</evidence>
<comment type="similarity">
    <text evidence="1">Belongs to the transglycosylase Slt family.</text>
</comment>
<keyword evidence="3 4" id="KW-0732">Signal</keyword>
<accession>A0ABU5EF26</accession>
<evidence type="ECO:0000313" key="7">
    <source>
        <dbReference type="Proteomes" id="UP001279642"/>
    </source>
</evidence>
<feature type="signal peptide" evidence="4">
    <location>
        <begin position="1"/>
        <end position="31"/>
    </location>
</feature>
<keyword evidence="7" id="KW-1185">Reference proteome</keyword>
<proteinExistence type="inferred from homology"/>
<dbReference type="Pfam" id="PF01464">
    <property type="entry name" value="SLT"/>
    <property type="match status" value="1"/>
</dbReference>
<evidence type="ECO:0000256" key="4">
    <source>
        <dbReference type="SAM" id="SignalP"/>
    </source>
</evidence>
<dbReference type="RefSeq" id="WP_320509208.1">
    <property type="nucleotide sequence ID" value="NZ_JAXCLW010000004.1"/>
</dbReference>
<dbReference type="Gene3D" id="1.25.20.10">
    <property type="entry name" value="Bacterial muramidases"/>
    <property type="match status" value="1"/>
</dbReference>
<evidence type="ECO:0000256" key="1">
    <source>
        <dbReference type="ARBA" id="ARBA00007734"/>
    </source>
</evidence>
<name>A0ABU5EF26_9PROT</name>